<keyword evidence="1" id="KW-1133">Transmembrane helix</keyword>
<organism evidence="2 3">
    <name type="scientific">Halostreptopolyspora alba</name>
    <dbReference type="NCBI Taxonomy" id="2487137"/>
    <lineage>
        <taxon>Bacteria</taxon>
        <taxon>Bacillati</taxon>
        <taxon>Actinomycetota</taxon>
        <taxon>Actinomycetes</taxon>
        <taxon>Streptosporangiales</taxon>
        <taxon>Nocardiopsidaceae</taxon>
        <taxon>Halostreptopolyspora</taxon>
    </lineage>
</organism>
<dbReference type="Pfam" id="PF19741">
    <property type="entry name" value="DUF6230"/>
    <property type="match status" value="1"/>
</dbReference>
<reference evidence="2 3" key="1">
    <citation type="submission" date="2018-11" db="EMBL/GenBank/DDBJ databases">
        <title>The genome draft of YIM 96095.</title>
        <authorList>
            <person name="Tang S.-K."/>
            <person name="Chunyu W.-X."/>
            <person name="Feng Y.-Z."/>
        </authorList>
    </citation>
    <scope>NUCLEOTIDE SEQUENCE [LARGE SCALE GENOMIC DNA]</scope>
    <source>
        <strain evidence="2 3">YIM 96095</strain>
    </source>
</reference>
<keyword evidence="3" id="KW-1185">Reference proteome</keyword>
<dbReference type="InterPro" id="IPR046198">
    <property type="entry name" value="DUF6230"/>
</dbReference>
<gene>
    <name evidence="2" type="ORF">EFW17_18820</name>
</gene>
<name>A0A3N0E3W9_9ACTN</name>
<evidence type="ECO:0000313" key="3">
    <source>
        <dbReference type="Proteomes" id="UP000269198"/>
    </source>
</evidence>
<evidence type="ECO:0000256" key="1">
    <source>
        <dbReference type="SAM" id="Phobius"/>
    </source>
</evidence>
<dbReference type="EMBL" id="RJMB01000022">
    <property type="protein sequence ID" value="RNL82534.1"/>
    <property type="molecule type" value="Genomic_DNA"/>
</dbReference>
<sequence length="212" mass="22242">MTSETSAVTDDTEAGHTSWKRFGAFAGIGAVAVGGMLYALANGAIAAQFVVSDLDFKVSADRLVGTGFEQYGGINVDRNNEPLPMATAAISEAELHSMCQSVLIDDELPTLPAVTMNLTAGTGENPVEAETLLVDMHQMAGDAEFDNMDIGVNSTDMDKGPDAGTPISGMFGMQSDTIVVDDLQQEARATTAGSFVLNDLNLTLAFGEDECY</sequence>
<dbReference type="OrthoDB" id="4238587at2"/>
<feature type="transmembrane region" description="Helical" evidence="1">
    <location>
        <begin position="22"/>
        <end position="41"/>
    </location>
</feature>
<dbReference type="RefSeq" id="WP_123202740.1">
    <property type="nucleotide sequence ID" value="NZ_RJMB01000022.1"/>
</dbReference>
<comment type="caution">
    <text evidence="2">The sequence shown here is derived from an EMBL/GenBank/DDBJ whole genome shotgun (WGS) entry which is preliminary data.</text>
</comment>
<keyword evidence="1" id="KW-0812">Transmembrane</keyword>
<evidence type="ECO:0000313" key="2">
    <source>
        <dbReference type="EMBL" id="RNL82534.1"/>
    </source>
</evidence>
<accession>A0A3N0E3W9</accession>
<dbReference type="AlphaFoldDB" id="A0A3N0E3W9"/>
<protein>
    <submittedName>
        <fullName evidence="2">Cholesterol esterase</fullName>
    </submittedName>
</protein>
<proteinExistence type="predicted"/>
<keyword evidence="1" id="KW-0472">Membrane</keyword>
<dbReference type="Proteomes" id="UP000269198">
    <property type="component" value="Unassembled WGS sequence"/>
</dbReference>